<reference evidence="1 2" key="1">
    <citation type="journal article" date="2005" name="Nucleic Acids Res.">
        <title>Genomic blueprint of Hahella chejuensis, a marine microbe producing an algicidal agent.</title>
        <authorList>
            <person name="Jeong H."/>
            <person name="Yim J.H."/>
            <person name="Lee C."/>
            <person name="Choi S.-H."/>
            <person name="Park Y.K."/>
            <person name="Yoon S.H."/>
            <person name="Hur C.-G."/>
            <person name="Kang H.-Y."/>
            <person name="Kim D."/>
            <person name="Lee H.H."/>
            <person name="Park K.H."/>
            <person name="Park S.-H."/>
            <person name="Park H.-S."/>
            <person name="Lee H.K."/>
            <person name="Oh T.K."/>
            <person name="Kim J.F."/>
        </authorList>
    </citation>
    <scope>NUCLEOTIDE SEQUENCE [LARGE SCALE GENOMIC DNA]</scope>
    <source>
        <strain evidence="1 2">KCTC 2396</strain>
    </source>
</reference>
<name>Q2SCV6_HAHCH</name>
<dbReference type="eggNOG" id="COG1045">
    <property type="taxonomic scope" value="Bacteria"/>
</dbReference>
<protein>
    <submittedName>
        <fullName evidence="1">Serine acetyltransferase</fullName>
    </submittedName>
</protein>
<dbReference type="STRING" id="349521.HCH_04824"/>
<dbReference type="Proteomes" id="UP000000238">
    <property type="component" value="Chromosome"/>
</dbReference>
<dbReference type="GO" id="GO:0016740">
    <property type="term" value="F:transferase activity"/>
    <property type="evidence" value="ECO:0007669"/>
    <property type="project" value="UniProtKB-KW"/>
</dbReference>
<dbReference type="Gene3D" id="2.160.10.10">
    <property type="entry name" value="Hexapeptide repeat proteins"/>
    <property type="match status" value="1"/>
</dbReference>
<dbReference type="InterPro" id="IPR011004">
    <property type="entry name" value="Trimer_LpxA-like_sf"/>
</dbReference>
<dbReference type="HOGENOM" id="CLU_107086_0_0_6"/>
<sequence>MQLSLAPEHLAHYVCKQLDHFFPDGRSVETAVSQSLPEALKRLEFCFSHIRLKYYVENDEAVFNHLHGDHYATFLYFLANQAYRDSQATLAEKAFLLNKALHGIDAFYGVELPRIFLLVHPLGTVLGSASYSDYLTVYQGVTIGSTYRGDYPTIGEGAVFCAGAKLIGNCRVGANVTFAAEAFVQGIDTPDNSLVVGKFPDCRISPNKLDNRRVKFG</sequence>
<gene>
    <name evidence="1" type="ordered locus">HCH_04824</name>
</gene>
<evidence type="ECO:0000313" key="2">
    <source>
        <dbReference type="Proteomes" id="UP000000238"/>
    </source>
</evidence>
<dbReference type="OrthoDB" id="5323702at2"/>
<dbReference type="AlphaFoldDB" id="Q2SCV6"/>
<dbReference type="PANTHER" id="PTHR42811">
    <property type="entry name" value="SERINE ACETYLTRANSFERASE"/>
    <property type="match status" value="1"/>
</dbReference>
<dbReference type="KEGG" id="hch:HCH_04824"/>
<proteinExistence type="predicted"/>
<dbReference type="SUPFAM" id="SSF51161">
    <property type="entry name" value="Trimeric LpxA-like enzymes"/>
    <property type="match status" value="1"/>
</dbReference>
<dbReference type="RefSeq" id="WP_011398583.1">
    <property type="nucleotide sequence ID" value="NC_007645.1"/>
</dbReference>
<evidence type="ECO:0000313" key="1">
    <source>
        <dbReference type="EMBL" id="ABC31518.1"/>
    </source>
</evidence>
<keyword evidence="1" id="KW-0808">Transferase</keyword>
<accession>Q2SCV6</accession>
<keyword evidence="2" id="KW-1185">Reference proteome</keyword>
<organism evidence="1 2">
    <name type="scientific">Hahella chejuensis (strain KCTC 2396)</name>
    <dbReference type="NCBI Taxonomy" id="349521"/>
    <lineage>
        <taxon>Bacteria</taxon>
        <taxon>Pseudomonadati</taxon>
        <taxon>Pseudomonadota</taxon>
        <taxon>Gammaproteobacteria</taxon>
        <taxon>Oceanospirillales</taxon>
        <taxon>Hahellaceae</taxon>
        <taxon>Hahella</taxon>
    </lineage>
</organism>
<dbReference type="EMBL" id="CP000155">
    <property type="protein sequence ID" value="ABC31518.1"/>
    <property type="molecule type" value="Genomic_DNA"/>
</dbReference>